<dbReference type="Proteomes" id="UP000652761">
    <property type="component" value="Unassembled WGS sequence"/>
</dbReference>
<reference evidence="2" key="1">
    <citation type="submission" date="2017-07" db="EMBL/GenBank/DDBJ databases">
        <title>Taro Niue Genome Assembly and Annotation.</title>
        <authorList>
            <person name="Atibalentja N."/>
            <person name="Keating K."/>
            <person name="Fields C.J."/>
        </authorList>
    </citation>
    <scope>NUCLEOTIDE SEQUENCE</scope>
    <source>
        <strain evidence="2">Niue_2</strain>
        <tissue evidence="2">Leaf</tissue>
    </source>
</reference>
<dbReference type="PANTHER" id="PTHR18460:SF3">
    <property type="entry name" value="TELO2-INTERACTING PROTEIN 1 HOMOLOG"/>
    <property type="match status" value="1"/>
</dbReference>
<dbReference type="InterPro" id="IPR052587">
    <property type="entry name" value="TELO2-interacting_protein_1"/>
</dbReference>
<dbReference type="AlphaFoldDB" id="A0A843V6K3"/>
<dbReference type="GO" id="GO:0005737">
    <property type="term" value="C:cytoplasm"/>
    <property type="evidence" value="ECO:0007669"/>
    <property type="project" value="TreeGrafter"/>
</dbReference>
<evidence type="ECO:0000313" key="2">
    <source>
        <dbReference type="EMBL" id="MQL91921.1"/>
    </source>
</evidence>
<dbReference type="InterPro" id="IPR016024">
    <property type="entry name" value="ARM-type_fold"/>
</dbReference>
<dbReference type="Pfam" id="PF21547">
    <property type="entry name" value="TTI1"/>
    <property type="match status" value="1"/>
</dbReference>
<comment type="caution">
    <text evidence="2">The sequence shown here is derived from an EMBL/GenBank/DDBJ whole genome shotgun (WGS) entry which is preliminary data.</text>
</comment>
<dbReference type="InterPro" id="IPR057566">
    <property type="entry name" value="TPR_TTI1_N"/>
</dbReference>
<dbReference type="InterPro" id="IPR049362">
    <property type="entry name" value="TTI1_rpt"/>
</dbReference>
<feature type="domain" description="TTI1 N-terminal TPR" evidence="1">
    <location>
        <begin position="295"/>
        <end position="542"/>
    </location>
</feature>
<proteinExistence type="predicted"/>
<gene>
    <name evidence="2" type="ORF">Taro_024538</name>
</gene>
<name>A0A843V6K3_COLES</name>
<sequence length="1057" mass="116834">MENFPKKKKKICGEAPPALVSSLPESATPPRTAPNHRVGFVFEIPGPNESLRLLPPPVELWRSTAEPHMAWEMEIAEQPLPSSSSKVGAEFQLSGETQESVFARLRAYCVELLGLLASPRREAPFLSDLAEFLRCASPGLLQPCLDYTLLPLLLLLDAALESRSQQTVKSEGTLEPGNASLKRHRISDSVAEGALRCLEELLRKCHLTSVDQMAMVLKKLALGASLSPSEAAEEFREGIVKCVKSILLLLKPCSSESCKCKQAATAACLSASVLQDHVTAASNYHNESEECLLAFLQSPSASAAVGHWLSLLLQAAETEAQRGLRGSAKLRKEAFLTLRVLIAKVGNADALAFFLPGVVSRFTKALYVTKSMISGAAGNVASIDHAIRGLTEFLVIVLRNEANVDGLVPVNNNEVCFEKNKSSESVLKTLRHLHVHAYVEDESSGEPLVDPSVHLDQLEKDTYSEQSKSLHVLRTKTWIDETSVRVDRLLSAVFPHLCTHPSEKVRQGVVDSIRGILVNCCITLNKSKLMLLECLCVLVCDDSEAVCVDAQEALESLFMFREKYFMETELAEMLNRLIEMLPRVVIGSEEMSAVAHAQKLLALMYYAGPNFVVNHLLHPPTRAAQILELLGSSLSQSSLYSGSIDKLILTKPLSIGYLHSVAELKAASLFGHSDYGVAIGSSSMIPKISFVQDTHVKHSESAAYSNYELPRMPPWFLNVGSEKLYRVLAGILRLLGLAATAEHRSDVSLSLVTDNPLEHFRKLISEIRMKEYNKENWHSWYSRSGSGLLVRQTSTAACVLNEIIYGTSDRSRDLYAQLFGKSKSNIRKTQKYQSMHDSDMLDSYLEKQELVWKASQDAKEQVIHCVGSILHEYLSPEVWDLPVDQNSTEIETLSSHFLRDVIVEGIGIFNISLGRHFIQSGFMHSSLFLLLQKLICSSNQIRSTSDAVLHVVSTASGYPTVGHLVVSNADYIIDSLCRQLRHLDLNPHIPDVLAAMLSYIGAAHEILPLLEEPVLEFMASILDILLHHHLCHQHAFFLDFLLALEKNLVGLFDEATS</sequence>
<accession>A0A843V6K3</accession>
<dbReference type="EMBL" id="NMUH01001392">
    <property type="protein sequence ID" value="MQL91921.1"/>
    <property type="molecule type" value="Genomic_DNA"/>
</dbReference>
<dbReference type="OrthoDB" id="49511at2759"/>
<keyword evidence="3" id="KW-1185">Reference proteome</keyword>
<evidence type="ECO:0000313" key="3">
    <source>
        <dbReference type="Proteomes" id="UP000652761"/>
    </source>
</evidence>
<organism evidence="2 3">
    <name type="scientific">Colocasia esculenta</name>
    <name type="common">Wild taro</name>
    <name type="synonym">Arum esculentum</name>
    <dbReference type="NCBI Taxonomy" id="4460"/>
    <lineage>
        <taxon>Eukaryota</taxon>
        <taxon>Viridiplantae</taxon>
        <taxon>Streptophyta</taxon>
        <taxon>Embryophyta</taxon>
        <taxon>Tracheophyta</taxon>
        <taxon>Spermatophyta</taxon>
        <taxon>Magnoliopsida</taxon>
        <taxon>Liliopsida</taxon>
        <taxon>Araceae</taxon>
        <taxon>Aroideae</taxon>
        <taxon>Colocasieae</taxon>
        <taxon>Colocasia</taxon>
    </lineage>
</organism>
<dbReference type="SUPFAM" id="SSF48371">
    <property type="entry name" value="ARM repeat"/>
    <property type="match status" value="1"/>
</dbReference>
<dbReference type="Pfam" id="PF24173">
    <property type="entry name" value="TPR_TTI1_N"/>
    <property type="match status" value="1"/>
</dbReference>
<protein>
    <recommendedName>
        <fullName evidence="1">TTI1 N-terminal TPR domain-containing protein</fullName>
    </recommendedName>
</protein>
<dbReference type="PANTHER" id="PTHR18460">
    <property type="entry name" value="TEL2 INTERACTING PROTEIN 1 TTI1 FAMILY MEMBER"/>
    <property type="match status" value="1"/>
</dbReference>
<evidence type="ECO:0000259" key="1">
    <source>
        <dbReference type="Pfam" id="PF24173"/>
    </source>
</evidence>